<feature type="transmembrane region" description="Helical" evidence="9">
    <location>
        <begin position="457"/>
        <end position="477"/>
    </location>
</feature>
<feature type="transmembrane region" description="Helical" evidence="9">
    <location>
        <begin position="1022"/>
        <end position="1051"/>
    </location>
</feature>
<dbReference type="Gene3D" id="3.30.70.1320">
    <property type="entry name" value="Multidrug efflux transporter AcrB pore domain like"/>
    <property type="match status" value="1"/>
</dbReference>
<keyword evidence="7 9" id="KW-1133">Transmembrane helix</keyword>
<evidence type="ECO:0000313" key="12">
    <source>
        <dbReference type="Proteomes" id="UP000002215"/>
    </source>
</evidence>
<comment type="similarity">
    <text evidence="2">Belongs to the resistance-nodulation-cell division (RND) (TC 2.A.6) family.</text>
</comment>
<dbReference type="GO" id="GO:0015562">
    <property type="term" value="F:efflux transmembrane transporter activity"/>
    <property type="evidence" value="ECO:0007669"/>
    <property type="project" value="InterPro"/>
</dbReference>
<dbReference type="KEGG" id="cpi:Cpin_4801"/>
<feature type="transmembrane region" description="Helical" evidence="9">
    <location>
        <begin position="489"/>
        <end position="516"/>
    </location>
</feature>
<comment type="subcellular location">
    <subcellularLocation>
        <location evidence="1">Cell inner membrane</location>
        <topology evidence="1">Multi-pass membrane protein</topology>
    </subcellularLocation>
</comment>
<feature type="transmembrane region" description="Helical" evidence="9">
    <location>
        <begin position="890"/>
        <end position="908"/>
    </location>
</feature>
<evidence type="ECO:0000256" key="9">
    <source>
        <dbReference type="SAM" id="Phobius"/>
    </source>
</evidence>
<evidence type="ECO:0000313" key="11">
    <source>
        <dbReference type="EMBL" id="ACU62235.1"/>
    </source>
</evidence>
<dbReference type="Pfam" id="PF00873">
    <property type="entry name" value="ACR_tran"/>
    <property type="match status" value="1"/>
</dbReference>
<feature type="transmembrane region" description="Helical" evidence="9">
    <location>
        <begin position="991"/>
        <end position="1010"/>
    </location>
</feature>
<sequence>MLPGDLSSSGDGHCFVFNLSIMLKKFIEKPVLSTVISVIIVILGLLGLLSLPISQYPEIAPPTVEVKAAFQGANADVVMNSVIVPLEEQINGVENMSYMTSTAGNDGSATITIYFKLGTDPDLAAVNVQNRVSKATSLLPADVIRAGVTTSKKQSSQVFIFEVCSKNKSYDETFLQNYVNINLMPRLKRVNGVGDAFIYGARDYSMRIWLKPDVMAVHGLMPADVLAKLSEQNIEAAPGKFGENGAQAFQYVIKYKGRLKTSKEFGDIIIRSSGKGQFLRLNDIAKVEMGSLSYASSTITDGYAATAIAVSQSSGSNAHELISQCEKIIEESAKEFPEGVYHVPFLNANEFLDASIEKVVHTLIEAFILVFIVVFIFLQDFRSTLIPAISVPVAIIGTFFFLKVFGFSINLLTLFALVLAIGIVVDDAIVVVEAVHAKLDQGATSAKKATLHAMSEISSAIVSITLVMAAVFVPVSFISGSAGVFYKQFGLTLAIAIVISAVNALTLSPALCAIFLKPHDAHAPVKKGVLQRFYTGFNTAFHAMTGKYRQSVHFLIKRKWLAGGAIVVFSMVLWFLVKTIPTGFVPNEDGGAIFGDIILPPSSSLERTTELSNEVARIAGSIPEVESVCRVAGQDLISGPGGSYAALFIRLRPWAQRAKKGQDIGSVVGQLFGRTAHIKGAQVIFFAAPTLQGFGSSNGFEFSLQDLSAGDLNAFGGAIYKFLGALNQRPEIQYAATSFNNSFPQYQLDVNVARCEEAGVAVNTVLSTMQGYFGGVYAADFNRFGKQYRVMVQGDALNRATPESIHQIMVRNAAGRMAPISEFITLRRVYGSEFLNRFNLFNSASITGAPNPGYSSGDAIRAIQEVAAQTLPKQYTYEFSGITKEEISSGSQALLIFLLCLVFVYFLLCAQYESYVLPFAVLLSLPIGLAGAFIFAKIFGVDNNIFLQISLIMLIGLLAKNAILIVEFALMHRRSGEDLVRAAITGAGARLRPILMTSFAFIFGLVPLMLASGAGAASNKSIGTAAIGGMLIGTLFGIFVIPILFILFQLLHERISGAPKSHGRHMAKGHETADLILTHE</sequence>
<dbReference type="SUPFAM" id="SSF82693">
    <property type="entry name" value="Multidrug efflux transporter AcrB pore domain, PN1, PN2, PC1 and PC2 subdomains"/>
    <property type="match status" value="4"/>
</dbReference>
<dbReference type="Gene3D" id="3.30.70.1430">
    <property type="entry name" value="Multidrug efflux transporter AcrB pore domain"/>
    <property type="match status" value="2"/>
</dbReference>
<feature type="transmembrane region" description="Helical" evidence="9">
    <location>
        <begin position="359"/>
        <end position="378"/>
    </location>
</feature>
<evidence type="ECO:0000256" key="6">
    <source>
        <dbReference type="ARBA" id="ARBA00022692"/>
    </source>
</evidence>
<protein>
    <submittedName>
        <fullName evidence="11">Transporter, hydrophobe/amphiphile efflux-1 (HAE1) family</fullName>
    </submittedName>
</protein>
<dbReference type="Gene3D" id="3.30.2090.10">
    <property type="entry name" value="Multidrug efflux transporter AcrB TolC docking domain, DN and DC subdomains"/>
    <property type="match status" value="2"/>
</dbReference>
<dbReference type="SUPFAM" id="SSF82866">
    <property type="entry name" value="Multidrug efflux transporter AcrB transmembrane domain"/>
    <property type="match status" value="2"/>
</dbReference>
<dbReference type="Gene3D" id="1.20.1640.10">
    <property type="entry name" value="Multidrug efflux transporter AcrB transmembrane domain"/>
    <property type="match status" value="2"/>
</dbReference>
<dbReference type="PROSITE" id="PS50156">
    <property type="entry name" value="SSD"/>
    <property type="match status" value="1"/>
</dbReference>
<feature type="transmembrane region" description="Helical" evidence="9">
    <location>
        <begin position="411"/>
        <end position="436"/>
    </location>
</feature>
<dbReference type="SUPFAM" id="SSF82714">
    <property type="entry name" value="Multidrug efflux transporter AcrB TolC docking domain, DN and DC subdomains"/>
    <property type="match status" value="2"/>
</dbReference>
<name>A0A979G7I1_CHIPD</name>
<keyword evidence="4" id="KW-1003">Cell membrane</keyword>
<organism evidence="11 12">
    <name type="scientific">Chitinophaga pinensis (strain ATCC 43595 / DSM 2588 / LMG 13176 / NBRC 15968 / NCIMB 11800 / UQM 2034)</name>
    <dbReference type="NCBI Taxonomy" id="485918"/>
    <lineage>
        <taxon>Bacteria</taxon>
        <taxon>Pseudomonadati</taxon>
        <taxon>Bacteroidota</taxon>
        <taxon>Chitinophagia</taxon>
        <taxon>Chitinophagales</taxon>
        <taxon>Chitinophagaceae</taxon>
        <taxon>Chitinophaga</taxon>
    </lineage>
</organism>
<evidence type="ECO:0000256" key="2">
    <source>
        <dbReference type="ARBA" id="ARBA00010942"/>
    </source>
</evidence>
<dbReference type="EMBL" id="CP001699">
    <property type="protein sequence ID" value="ACU62235.1"/>
    <property type="molecule type" value="Genomic_DNA"/>
</dbReference>
<dbReference type="GO" id="GO:0042910">
    <property type="term" value="F:xenobiotic transmembrane transporter activity"/>
    <property type="evidence" value="ECO:0007669"/>
    <property type="project" value="TreeGrafter"/>
</dbReference>
<feature type="transmembrane region" description="Helical" evidence="9">
    <location>
        <begin position="915"/>
        <end position="939"/>
    </location>
</feature>
<feature type="transmembrane region" description="Helical" evidence="9">
    <location>
        <begin position="31"/>
        <end position="53"/>
    </location>
</feature>
<dbReference type="Proteomes" id="UP000002215">
    <property type="component" value="Chromosome"/>
</dbReference>
<keyword evidence="5" id="KW-0997">Cell inner membrane</keyword>
<accession>A0A979G7I1</accession>
<evidence type="ECO:0000256" key="5">
    <source>
        <dbReference type="ARBA" id="ARBA00022519"/>
    </source>
</evidence>
<feature type="transmembrane region" description="Helical" evidence="9">
    <location>
        <begin position="385"/>
        <end position="405"/>
    </location>
</feature>
<reference evidence="11 12" key="2">
    <citation type="journal article" date="2010" name="Stand. Genomic Sci.">
        <title>Complete genome sequence of Chitinophaga pinensis type strain (UQM 2034).</title>
        <authorList>
            <person name="Glavina Del Rio T."/>
            <person name="Abt B."/>
            <person name="Spring S."/>
            <person name="Lapidus A."/>
            <person name="Nolan M."/>
            <person name="Tice H."/>
            <person name="Copeland A."/>
            <person name="Cheng J.F."/>
            <person name="Chen F."/>
            <person name="Bruce D."/>
            <person name="Goodwin L."/>
            <person name="Pitluck S."/>
            <person name="Ivanova N."/>
            <person name="Mavromatis K."/>
            <person name="Mikhailova N."/>
            <person name="Pati A."/>
            <person name="Chen A."/>
            <person name="Palaniappan K."/>
            <person name="Land M."/>
            <person name="Hauser L."/>
            <person name="Chang Y.J."/>
            <person name="Jeffries C.D."/>
            <person name="Chain P."/>
            <person name="Saunders E."/>
            <person name="Detter J.C."/>
            <person name="Brettin T."/>
            <person name="Rohde M."/>
            <person name="Goker M."/>
            <person name="Bristow J."/>
            <person name="Eisen J.A."/>
            <person name="Markowitz V."/>
            <person name="Hugenholtz P."/>
            <person name="Kyrpides N.C."/>
            <person name="Klenk H.P."/>
            <person name="Lucas S."/>
        </authorList>
    </citation>
    <scope>NUCLEOTIDE SEQUENCE [LARGE SCALE GENOMIC DNA]</scope>
    <source>
        <strain evidence="12">ATCC 43595 / DSM 2588 / LMG 13176 / NBRC 15968 / NCIMB 11800 / UQM 2034</strain>
    </source>
</reference>
<proteinExistence type="inferred from homology"/>
<dbReference type="InterPro" id="IPR027463">
    <property type="entry name" value="AcrB_DN_DC_subdom"/>
</dbReference>
<dbReference type="InterPro" id="IPR004764">
    <property type="entry name" value="MdtF-like"/>
</dbReference>
<reference evidence="12" key="1">
    <citation type="submission" date="2009-08" db="EMBL/GenBank/DDBJ databases">
        <title>The complete genome of Chitinophaga pinensis DSM 2588.</title>
        <authorList>
            <consortium name="US DOE Joint Genome Institute (JGI-PGF)"/>
            <person name="Lucas S."/>
            <person name="Copeland A."/>
            <person name="Lapidus A."/>
            <person name="Glavina del Rio T."/>
            <person name="Dalin E."/>
            <person name="Tice H."/>
            <person name="Bruce D."/>
            <person name="Goodwin L."/>
            <person name="Pitluck S."/>
            <person name="Kyrpides N."/>
            <person name="Mavromatis K."/>
            <person name="Ivanova N."/>
            <person name="Mikhailova N."/>
            <person name="Sims D."/>
            <person name="Meinche L."/>
            <person name="Brettin T."/>
            <person name="Detter J.C."/>
            <person name="Han C."/>
            <person name="Larimer F."/>
            <person name="Land M."/>
            <person name="Hauser L."/>
            <person name="Markowitz V."/>
            <person name="Cheng J.-F."/>
            <person name="Hugenholtz P."/>
            <person name="Woyke T."/>
            <person name="Wu D."/>
            <person name="Spring S."/>
            <person name="Klenk H.-P."/>
            <person name="Eisen J.A."/>
        </authorList>
    </citation>
    <scope>NUCLEOTIDE SEQUENCE [LARGE SCALE GENOMIC DNA]</scope>
    <source>
        <strain evidence="12">ATCC 43595 / DSM 2588 / LMG 13176 / NBRC 15968 / NCIMB 11800 / UQM 2034</strain>
    </source>
</reference>
<gene>
    <name evidence="11" type="ordered locus">Cpin_4801</name>
</gene>
<dbReference type="FunFam" id="1.20.1640.10:FF:000001">
    <property type="entry name" value="Efflux pump membrane transporter"/>
    <property type="match status" value="1"/>
</dbReference>
<dbReference type="FunFam" id="3.30.70.1430:FF:000001">
    <property type="entry name" value="Efflux pump membrane transporter"/>
    <property type="match status" value="1"/>
</dbReference>
<dbReference type="GO" id="GO:0009636">
    <property type="term" value="P:response to toxic substance"/>
    <property type="evidence" value="ECO:0007669"/>
    <property type="project" value="UniProtKB-ARBA"/>
</dbReference>
<dbReference type="GO" id="GO:0005886">
    <property type="term" value="C:plasma membrane"/>
    <property type="evidence" value="ECO:0007669"/>
    <property type="project" value="UniProtKB-SubCell"/>
</dbReference>
<dbReference type="PANTHER" id="PTHR32063:SF9">
    <property type="entry name" value="SIMILAR TO MULTIDRUG RESISTANCE PROTEIN MEXB"/>
    <property type="match status" value="1"/>
</dbReference>
<dbReference type="InterPro" id="IPR000731">
    <property type="entry name" value="SSD"/>
</dbReference>
<dbReference type="NCBIfam" id="TIGR00915">
    <property type="entry name" value="2A0602"/>
    <property type="match status" value="1"/>
</dbReference>
<dbReference type="Gene3D" id="3.30.70.1440">
    <property type="entry name" value="Multidrug efflux transporter AcrB pore domain"/>
    <property type="match status" value="1"/>
</dbReference>
<keyword evidence="3" id="KW-0813">Transport</keyword>
<keyword evidence="8 9" id="KW-0472">Membrane</keyword>
<evidence type="ECO:0000259" key="10">
    <source>
        <dbReference type="PROSITE" id="PS50156"/>
    </source>
</evidence>
<evidence type="ECO:0000256" key="4">
    <source>
        <dbReference type="ARBA" id="ARBA00022475"/>
    </source>
</evidence>
<evidence type="ECO:0000256" key="1">
    <source>
        <dbReference type="ARBA" id="ARBA00004429"/>
    </source>
</evidence>
<evidence type="ECO:0000256" key="3">
    <source>
        <dbReference type="ARBA" id="ARBA00022448"/>
    </source>
</evidence>
<evidence type="ECO:0000256" key="7">
    <source>
        <dbReference type="ARBA" id="ARBA00022989"/>
    </source>
</evidence>
<feature type="transmembrane region" description="Helical" evidence="9">
    <location>
        <begin position="560"/>
        <end position="577"/>
    </location>
</feature>
<dbReference type="InterPro" id="IPR001036">
    <property type="entry name" value="Acrflvin-R"/>
</dbReference>
<feature type="domain" description="SSD" evidence="10">
    <location>
        <begin position="389"/>
        <end position="514"/>
    </location>
</feature>
<keyword evidence="6 9" id="KW-0812">Transmembrane</keyword>
<dbReference type="PANTHER" id="PTHR32063">
    <property type="match status" value="1"/>
</dbReference>
<dbReference type="PRINTS" id="PR00702">
    <property type="entry name" value="ACRIFLAVINRP"/>
</dbReference>
<evidence type="ECO:0000256" key="8">
    <source>
        <dbReference type="ARBA" id="ARBA00023136"/>
    </source>
</evidence>
<dbReference type="AlphaFoldDB" id="A0A979G7I1"/>
<feature type="transmembrane region" description="Helical" evidence="9">
    <location>
        <begin position="945"/>
        <end position="970"/>
    </location>
</feature>